<dbReference type="GO" id="GO:0005737">
    <property type="term" value="C:cytoplasm"/>
    <property type="evidence" value="ECO:0007669"/>
    <property type="project" value="UniProtKB-SubCell"/>
</dbReference>
<sequence length="244" mass="26782">LAPTHTCLEVSSNPEELDELDQVCLIRVGAKLCRAVALQELSLRPLNYSNLDCAIHTSPLLCAGTMGLDMKPDVTDGALYTLLPDHSVVQHFDQVHLSNGLDWSLDHRIFYYIDSLAFMVEAFDYDIQTGGLSNRRTVYNMEKDEGIPDGMCIDTEGKLWVACYNAGRVLRIDPRTGKRLQTVKLPAEKTTSCCFGGKDYSDLYVTSAYAGMDADSLAKHPEAGCTFKVSGLGVKGIPPFSYTG</sequence>
<proteinExistence type="inferred from homology"/>
<dbReference type="PRINTS" id="PR01791">
    <property type="entry name" value="REGUCALCIN"/>
</dbReference>
<dbReference type="Gene3D" id="2.120.10.30">
    <property type="entry name" value="TolB, C-terminal domain"/>
    <property type="match status" value="1"/>
</dbReference>
<dbReference type="AlphaFoldDB" id="A0A8C1NPG8"/>
<dbReference type="PANTHER" id="PTHR10907">
    <property type="entry name" value="REGUCALCIN"/>
    <property type="match status" value="1"/>
</dbReference>
<comment type="cofactor">
    <cofactor evidence="2">
        <name>Ca(2+)</name>
        <dbReference type="ChEBI" id="CHEBI:29108"/>
    </cofactor>
</comment>
<dbReference type="GO" id="GO:0005509">
    <property type="term" value="F:calcium ion binding"/>
    <property type="evidence" value="ECO:0007669"/>
    <property type="project" value="InterPro"/>
</dbReference>
<dbReference type="SUPFAM" id="SSF63829">
    <property type="entry name" value="Calcium-dependent phosphotriesterase"/>
    <property type="match status" value="1"/>
</dbReference>
<comment type="cofactor">
    <cofactor evidence="15">
        <name>Zn(2+)</name>
        <dbReference type="ChEBI" id="CHEBI:29105"/>
    </cofactor>
    <text evidence="15">Binds 1 divalent metal cation per subunit.</text>
</comment>
<feature type="active site" description="Proton donor/acceptor" evidence="14">
    <location>
        <position position="149"/>
    </location>
</feature>
<comment type="catalytic activity">
    <reaction evidence="1">
        <text>D-glucono-1,5-lactone + H2O = D-gluconate + H(+)</text>
        <dbReference type="Rhea" id="RHEA:10440"/>
        <dbReference type="ChEBI" id="CHEBI:15377"/>
        <dbReference type="ChEBI" id="CHEBI:15378"/>
        <dbReference type="ChEBI" id="CHEBI:16217"/>
        <dbReference type="ChEBI" id="CHEBI:18391"/>
        <dbReference type="EC" id="3.1.1.17"/>
    </reaction>
</comment>
<keyword evidence="11" id="KW-0378">Hydrolase</keyword>
<dbReference type="InterPro" id="IPR008367">
    <property type="entry name" value="Regucalcin"/>
</dbReference>
<reference evidence="17" key="2">
    <citation type="submission" date="2025-09" db="UniProtKB">
        <authorList>
            <consortium name="Ensembl"/>
        </authorList>
    </citation>
    <scope>IDENTIFICATION</scope>
</reference>
<evidence type="ECO:0000256" key="1">
    <source>
        <dbReference type="ARBA" id="ARBA00001589"/>
    </source>
</evidence>
<accession>A0A8C1NPG8</accession>
<keyword evidence="9" id="KW-0963">Cytoplasm</keyword>
<dbReference type="InterPro" id="IPR011042">
    <property type="entry name" value="6-blade_b-propeller_TolB-like"/>
</dbReference>
<name>A0A8C1NPG8_CYPCA</name>
<comment type="similarity">
    <text evidence="6">Belongs to the SMP-30/CGR1 family.</text>
</comment>
<evidence type="ECO:0000256" key="3">
    <source>
        <dbReference type="ARBA" id="ARBA00001936"/>
    </source>
</evidence>
<protein>
    <recommendedName>
        <fullName evidence="8">Regucalcin</fullName>
        <ecNumber evidence="7">3.1.1.17</ecNumber>
    </recommendedName>
    <alternativeName>
        <fullName evidence="13">Gluconolactonase</fullName>
    </alternativeName>
</protein>
<evidence type="ECO:0000256" key="5">
    <source>
        <dbReference type="ARBA" id="ARBA00004496"/>
    </source>
</evidence>
<feature type="binding site" evidence="15">
    <location>
        <position position="99"/>
    </location>
    <ligand>
        <name>a divalent metal cation</name>
        <dbReference type="ChEBI" id="CHEBI:60240"/>
    </ligand>
</feature>
<dbReference type="GO" id="GO:0004341">
    <property type="term" value="F:gluconolactonase activity"/>
    <property type="evidence" value="ECO:0007669"/>
    <property type="project" value="UniProtKB-EC"/>
</dbReference>
<dbReference type="PANTHER" id="PTHR10907:SF47">
    <property type="entry name" value="REGUCALCIN"/>
    <property type="match status" value="1"/>
</dbReference>
<evidence type="ECO:0000259" key="16">
    <source>
        <dbReference type="Pfam" id="PF08450"/>
    </source>
</evidence>
<feature type="binding site" evidence="15">
    <location>
        <position position="149"/>
    </location>
    <ligand>
        <name>a divalent metal cation</name>
        <dbReference type="ChEBI" id="CHEBI:60240"/>
    </ligand>
</feature>
<evidence type="ECO:0000256" key="8">
    <source>
        <dbReference type="ARBA" id="ARBA00016808"/>
    </source>
</evidence>
<keyword evidence="15" id="KW-0862">Zinc</keyword>
<dbReference type="Pfam" id="PF08450">
    <property type="entry name" value="SGL"/>
    <property type="match status" value="1"/>
</dbReference>
<keyword evidence="12" id="KW-0106">Calcium</keyword>
<comment type="cofactor">
    <cofactor evidence="4">
        <name>Mg(2+)</name>
        <dbReference type="ChEBI" id="CHEBI:18420"/>
    </cofactor>
</comment>
<evidence type="ECO:0000256" key="12">
    <source>
        <dbReference type="ARBA" id="ARBA00022837"/>
    </source>
</evidence>
<evidence type="ECO:0000256" key="6">
    <source>
        <dbReference type="ARBA" id="ARBA00008853"/>
    </source>
</evidence>
<evidence type="ECO:0000256" key="15">
    <source>
        <dbReference type="PIRSR" id="PIRSR605511-2"/>
    </source>
</evidence>
<evidence type="ECO:0000256" key="13">
    <source>
        <dbReference type="ARBA" id="ARBA00032464"/>
    </source>
</evidence>
<keyword evidence="10 15" id="KW-0479">Metal-binding</keyword>
<evidence type="ECO:0000313" key="17">
    <source>
        <dbReference type="Ensembl" id="ENSCCRP00010094347.1"/>
    </source>
</evidence>
<keyword evidence="18" id="KW-1185">Reference proteome</keyword>
<dbReference type="PRINTS" id="PR01790">
    <property type="entry name" value="SMP30FAMILY"/>
</dbReference>
<evidence type="ECO:0000256" key="14">
    <source>
        <dbReference type="PIRSR" id="PIRSR605511-1"/>
    </source>
</evidence>
<dbReference type="InterPro" id="IPR005511">
    <property type="entry name" value="SMP-30"/>
</dbReference>
<evidence type="ECO:0000256" key="4">
    <source>
        <dbReference type="ARBA" id="ARBA00001946"/>
    </source>
</evidence>
<reference evidence="17" key="1">
    <citation type="submission" date="2025-08" db="UniProtKB">
        <authorList>
            <consortium name="Ensembl"/>
        </authorList>
    </citation>
    <scope>IDENTIFICATION</scope>
</reference>
<evidence type="ECO:0000256" key="2">
    <source>
        <dbReference type="ARBA" id="ARBA00001913"/>
    </source>
</evidence>
<dbReference type="GO" id="GO:0019853">
    <property type="term" value="P:L-ascorbic acid biosynthetic process"/>
    <property type="evidence" value="ECO:0007669"/>
    <property type="project" value="TreeGrafter"/>
</dbReference>
<evidence type="ECO:0000256" key="7">
    <source>
        <dbReference type="ARBA" id="ARBA00013227"/>
    </source>
</evidence>
<dbReference type="Ensembl" id="ENSCCRT00010104690.1">
    <property type="protein sequence ID" value="ENSCCRP00010094347.1"/>
    <property type="gene ID" value="ENSCCRG00010041321.1"/>
</dbReference>
<evidence type="ECO:0000256" key="10">
    <source>
        <dbReference type="ARBA" id="ARBA00022723"/>
    </source>
</evidence>
<dbReference type="Proteomes" id="UP000694427">
    <property type="component" value="Unplaced"/>
</dbReference>
<evidence type="ECO:0000256" key="9">
    <source>
        <dbReference type="ARBA" id="ARBA00022490"/>
    </source>
</evidence>
<evidence type="ECO:0000256" key="11">
    <source>
        <dbReference type="ARBA" id="ARBA00022801"/>
    </source>
</evidence>
<evidence type="ECO:0000313" key="18">
    <source>
        <dbReference type="Proteomes" id="UP000694427"/>
    </source>
</evidence>
<dbReference type="InterPro" id="IPR013658">
    <property type="entry name" value="SGL"/>
</dbReference>
<feature type="domain" description="SMP-30/Gluconolactonase/LRE-like region" evidence="16">
    <location>
        <begin position="52"/>
        <end position="208"/>
    </location>
</feature>
<feature type="binding site" evidence="15">
    <location>
        <position position="69"/>
    </location>
    <ligand>
        <name>substrate</name>
    </ligand>
</feature>
<comment type="subcellular location">
    <subcellularLocation>
        <location evidence="5">Cytoplasm</location>
    </subcellularLocation>
</comment>
<comment type="cofactor">
    <cofactor evidence="3">
        <name>Mn(2+)</name>
        <dbReference type="ChEBI" id="CHEBI:29035"/>
    </cofactor>
</comment>
<dbReference type="EC" id="3.1.1.17" evidence="7"/>
<organism evidence="17 18">
    <name type="scientific">Cyprinus carpio</name>
    <name type="common">Common carp</name>
    <dbReference type="NCBI Taxonomy" id="7962"/>
    <lineage>
        <taxon>Eukaryota</taxon>
        <taxon>Metazoa</taxon>
        <taxon>Chordata</taxon>
        <taxon>Craniata</taxon>
        <taxon>Vertebrata</taxon>
        <taxon>Euteleostomi</taxon>
        <taxon>Actinopterygii</taxon>
        <taxon>Neopterygii</taxon>
        <taxon>Teleostei</taxon>
        <taxon>Ostariophysi</taxon>
        <taxon>Cypriniformes</taxon>
        <taxon>Cyprinidae</taxon>
        <taxon>Cyprininae</taxon>
        <taxon>Cyprinus</taxon>
    </lineage>
</organism>
<dbReference type="GO" id="GO:0030234">
    <property type="term" value="F:enzyme regulator activity"/>
    <property type="evidence" value="ECO:0007669"/>
    <property type="project" value="InterPro"/>
</dbReference>